<proteinExistence type="predicted"/>
<evidence type="ECO:0000256" key="3">
    <source>
        <dbReference type="ARBA" id="ARBA00022692"/>
    </source>
</evidence>
<evidence type="ECO:0000259" key="11">
    <source>
        <dbReference type="PROSITE" id="PS50929"/>
    </source>
</evidence>
<dbReference type="EMBL" id="CAUYUJ010005179">
    <property type="protein sequence ID" value="CAK0812565.1"/>
    <property type="molecule type" value="Genomic_DNA"/>
</dbReference>
<dbReference type="InterPro" id="IPR003593">
    <property type="entry name" value="AAA+_ATPase"/>
</dbReference>
<dbReference type="CDD" id="cd03244">
    <property type="entry name" value="ABCC_MRP_domain2"/>
    <property type="match status" value="1"/>
</dbReference>
<dbReference type="Pfam" id="PF00664">
    <property type="entry name" value="ABC_membrane"/>
    <property type="match status" value="2"/>
</dbReference>
<keyword evidence="6 9" id="KW-1133">Transmembrane helix</keyword>
<evidence type="ECO:0008006" key="14">
    <source>
        <dbReference type="Google" id="ProtNLM"/>
    </source>
</evidence>
<dbReference type="Proteomes" id="UP001189429">
    <property type="component" value="Unassembled WGS sequence"/>
</dbReference>
<keyword evidence="7 9" id="KW-0472">Membrane</keyword>
<feature type="non-terminal residue" evidence="12">
    <location>
        <position position="1202"/>
    </location>
</feature>
<dbReference type="PROSITE" id="PS00211">
    <property type="entry name" value="ABC_TRANSPORTER_1"/>
    <property type="match status" value="1"/>
</dbReference>
<gene>
    <name evidence="12" type="ORF">PCOR1329_LOCUS16828</name>
</gene>
<dbReference type="SUPFAM" id="SSF52540">
    <property type="entry name" value="P-loop containing nucleoside triphosphate hydrolases"/>
    <property type="match status" value="2"/>
</dbReference>
<feature type="region of interest" description="Disordered" evidence="8">
    <location>
        <begin position="31"/>
        <end position="56"/>
    </location>
</feature>
<dbReference type="Gene3D" id="1.20.1560.10">
    <property type="entry name" value="ABC transporter type 1, transmembrane domain"/>
    <property type="match status" value="2"/>
</dbReference>
<sequence>MPRRPSAPSGGCTTAPGRPCGGRCGACREGGCSAQRASPSSASLRSSGPRSRCAASRSSSWRTRPLFGRVWAMQWRCGLRPPSTPPGYMHIHRFGVVAPGLMDSSRSGGCGHLPALWVGRLSMSPVPLRIQGRASLAVAVDFSWQCAIDTMCLQHANLFAGEAALEAYAVFATVAFRRARTLHPFARPRHPRGALVNLALGDLARLVNGAAILMQVVLVMLVWIPLIMLGVRKCAKVQATSFANKMMVQGQRMSFLNEMLQAMRMVKLGAWEEHFEELLIKTRNREERELTKMRISQALSHPLSCLLPPFAGLSIFALHILVYGGMPSIPNSLALIQILRALSVPFTFMNIFSGMVYSLRASIGRLSVLMAEPELDRGAVVSAVPPEGLAAHVDGCGFAWSEGKATLSDVRLSLRPGQLTFVVGHLGQGKSSLLQALLGEMERVGAGGGAAVAPACAVGRGGGVSYLPQQPFVLNATIRDNVLFGSPPDEGRYQRAVDAAGLGPDLEVLPSADDTEIGEKGVTLSGGQKARVGLARVAFAPGALALLDDPFAALDMEVGRHVFERLLCGVLGGVSRVVVSSQVHMLGDPRVDRILVLAGGRIVEDGTYAELSRRGTALHELLQHSTTSGSAPPEPQRPCPRKDGEASRVRGGDSSRVMRESSRVTKDEAKRSGAVSLSTLLVYLRHVGSPLCLAGLALLTWAFSVGEYGPDVWLALWLEDALGESVPFYMGIWAVLLFGGVALMAVARTTCAVATARAATRLHAGVLRSVLQCPMVFFERTPSGRLLNRFGEDQMILDTMIGVLMENCMIIVFKALNSFAVLMISVPWVAAALVASLPLYRYYWIRQNCSLREAMRFEMLTKSPMYNGFEESLSGFSTIRAFEVDDVFEGRFRAALDTNLSWIWTRFSVGVWTELHLMLLVSLLVFVSAVCLSFVRDQVDPAIATLGLIYLIINAESLRFLTSMSAMAQSNLATVERSEEIIEAPHEAARCSSSDALAPPSRPGAALEFRDVVLRYQAHLEPALRGVSFAVGAGERVGIVGRSGSGKSTLLTALLRIVEPCAGSITIGSVDISTLGLRKLRQLVTIIPQDPVLFSGTVRWNMDPTGRQADEEVQLACERAGIASMRPTFGLDEKVEEGGNNFSIGERQLLCMARALLRCGAVMLFDEATASVDVENDARLQQVLREDFRGATILTVAHRIGT</sequence>
<dbReference type="Pfam" id="PF00005">
    <property type="entry name" value="ABC_tran"/>
    <property type="match status" value="2"/>
</dbReference>
<feature type="domain" description="ABC transporter" evidence="10">
    <location>
        <begin position="391"/>
        <end position="624"/>
    </location>
</feature>
<feature type="domain" description="ABC transporter" evidence="10">
    <location>
        <begin position="1007"/>
        <end position="1200"/>
    </location>
</feature>
<comment type="subcellular location">
    <subcellularLocation>
        <location evidence="1">Membrane</location>
        <topology evidence="1">Multi-pass membrane protein</topology>
    </subcellularLocation>
</comment>
<feature type="transmembrane region" description="Helical" evidence="9">
    <location>
        <begin position="338"/>
        <end position="359"/>
    </location>
</feature>
<dbReference type="PROSITE" id="PS50929">
    <property type="entry name" value="ABC_TM1F"/>
    <property type="match status" value="2"/>
</dbReference>
<evidence type="ECO:0000313" key="12">
    <source>
        <dbReference type="EMBL" id="CAK0812565.1"/>
    </source>
</evidence>
<dbReference type="SMART" id="SM00382">
    <property type="entry name" value="AAA"/>
    <property type="match status" value="2"/>
</dbReference>
<feature type="region of interest" description="Disordered" evidence="8">
    <location>
        <begin position="624"/>
        <end position="668"/>
    </location>
</feature>
<comment type="caution">
    <text evidence="12">The sequence shown here is derived from an EMBL/GenBank/DDBJ whole genome shotgun (WGS) entry which is preliminary data.</text>
</comment>
<evidence type="ECO:0000256" key="4">
    <source>
        <dbReference type="ARBA" id="ARBA00022741"/>
    </source>
</evidence>
<feature type="transmembrane region" description="Helical" evidence="9">
    <location>
        <begin position="726"/>
        <end position="747"/>
    </location>
</feature>
<feature type="transmembrane region" description="Helical" evidence="9">
    <location>
        <begin position="915"/>
        <end position="935"/>
    </location>
</feature>
<feature type="transmembrane region" description="Helical" evidence="9">
    <location>
        <begin position="941"/>
        <end position="961"/>
    </location>
</feature>
<keyword evidence="4" id="KW-0547">Nucleotide-binding</keyword>
<evidence type="ECO:0000256" key="9">
    <source>
        <dbReference type="SAM" id="Phobius"/>
    </source>
</evidence>
<keyword evidence="2" id="KW-0813">Transport</keyword>
<dbReference type="InterPro" id="IPR050173">
    <property type="entry name" value="ABC_transporter_C-like"/>
</dbReference>
<feature type="domain" description="ABC transmembrane type-1" evidence="11">
    <location>
        <begin position="215"/>
        <end position="358"/>
    </location>
</feature>
<feature type="domain" description="ABC transmembrane type-1" evidence="11">
    <location>
        <begin position="693"/>
        <end position="970"/>
    </location>
</feature>
<evidence type="ECO:0000256" key="6">
    <source>
        <dbReference type="ARBA" id="ARBA00022989"/>
    </source>
</evidence>
<feature type="transmembrane region" description="Helical" evidence="9">
    <location>
        <begin position="680"/>
        <end position="706"/>
    </location>
</feature>
<dbReference type="InterPro" id="IPR027417">
    <property type="entry name" value="P-loop_NTPase"/>
</dbReference>
<evidence type="ECO:0000256" key="8">
    <source>
        <dbReference type="SAM" id="MobiDB-lite"/>
    </source>
</evidence>
<dbReference type="InterPro" id="IPR011527">
    <property type="entry name" value="ABC1_TM_dom"/>
</dbReference>
<dbReference type="SUPFAM" id="SSF90123">
    <property type="entry name" value="ABC transporter transmembrane region"/>
    <property type="match status" value="2"/>
</dbReference>
<dbReference type="InterPro" id="IPR044726">
    <property type="entry name" value="ABCC_6TM_D2"/>
</dbReference>
<feature type="transmembrane region" description="Helical" evidence="9">
    <location>
        <begin position="303"/>
        <end position="326"/>
    </location>
</feature>
<evidence type="ECO:0000256" key="1">
    <source>
        <dbReference type="ARBA" id="ARBA00004141"/>
    </source>
</evidence>
<dbReference type="InterPro" id="IPR003439">
    <property type="entry name" value="ABC_transporter-like_ATP-bd"/>
</dbReference>
<evidence type="ECO:0000313" key="13">
    <source>
        <dbReference type="Proteomes" id="UP001189429"/>
    </source>
</evidence>
<keyword evidence="13" id="KW-1185">Reference proteome</keyword>
<protein>
    <recommendedName>
        <fullName evidence="14">ATP-dependent transporter ycf16</fullName>
    </recommendedName>
</protein>
<dbReference type="PANTHER" id="PTHR24223">
    <property type="entry name" value="ATP-BINDING CASSETTE SUB-FAMILY C"/>
    <property type="match status" value="1"/>
</dbReference>
<evidence type="ECO:0000259" key="10">
    <source>
        <dbReference type="PROSITE" id="PS50893"/>
    </source>
</evidence>
<dbReference type="Gene3D" id="3.40.50.300">
    <property type="entry name" value="P-loop containing nucleotide triphosphate hydrolases"/>
    <property type="match status" value="2"/>
</dbReference>
<feature type="transmembrane region" description="Helical" evidence="9">
    <location>
        <begin position="819"/>
        <end position="840"/>
    </location>
</feature>
<keyword evidence="5" id="KW-0067">ATP-binding</keyword>
<accession>A0ABN9R8A2</accession>
<dbReference type="InterPro" id="IPR036640">
    <property type="entry name" value="ABC1_TM_sf"/>
</dbReference>
<feature type="compositionally biased region" description="Basic and acidic residues" evidence="8">
    <location>
        <begin position="640"/>
        <end position="668"/>
    </location>
</feature>
<organism evidence="12 13">
    <name type="scientific">Prorocentrum cordatum</name>
    <dbReference type="NCBI Taxonomy" id="2364126"/>
    <lineage>
        <taxon>Eukaryota</taxon>
        <taxon>Sar</taxon>
        <taxon>Alveolata</taxon>
        <taxon>Dinophyceae</taxon>
        <taxon>Prorocentrales</taxon>
        <taxon>Prorocentraceae</taxon>
        <taxon>Prorocentrum</taxon>
    </lineage>
</organism>
<name>A0ABN9R8A2_9DINO</name>
<evidence type="ECO:0000256" key="2">
    <source>
        <dbReference type="ARBA" id="ARBA00022448"/>
    </source>
</evidence>
<evidence type="ECO:0000256" key="7">
    <source>
        <dbReference type="ARBA" id="ARBA00023136"/>
    </source>
</evidence>
<dbReference type="CDD" id="cd18580">
    <property type="entry name" value="ABC_6TM_ABCC_D2"/>
    <property type="match status" value="1"/>
</dbReference>
<keyword evidence="3 9" id="KW-0812">Transmembrane</keyword>
<dbReference type="PROSITE" id="PS50893">
    <property type="entry name" value="ABC_TRANSPORTER_2"/>
    <property type="match status" value="2"/>
</dbReference>
<feature type="transmembrane region" description="Helical" evidence="9">
    <location>
        <begin position="212"/>
        <end position="231"/>
    </location>
</feature>
<evidence type="ECO:0000256" key="5">
    <source>
        <dbReference type="ARBA" id="ARBA00022840"/>
    </source>
</evidence>
<dbReference type="InterPro" id="IPR017871">
    <property type="entry name" value="ABC_transporter-like_CS"/>
</dbReference>
<reference evidence="12" key="1">
    <citation type="submission" date="2023-10" db="EMBL/GenBank/DDBJ databases">
        <authorList>
            <person name="Chen Y."/>
            <person name="Shah S."/>
            <person name="Dougan E. K."/>
            <person name="Thang M."/>
            <person name="Chan C."/>
        </authorList>
    </citation>
    <scope>NUCLEOTIDE SEQUENCE [LARGE SCALE GENOMIC DNA]</scope>
</reference>